<dbReference type="Pfam" id="PF25484">
    <property type="entry name" value="DUF7907"/>
    <property type="match status" value="1"/>
</dbReference>
<keyword evidence="4" id="KW-1185">Reference proteome</keyword>
<comment type="caution">
    <text evidence="3">The sequence shown here is derived from an EMBL/GenBank/DDBJ whole genome shotgun (WGS) entry which is preliminary data.</text>
</comment>
<dbReference type="EMBL" id="JAVFHQ010000016">
    <property type="protein sequence ID" value="KAK4546117.1"/>
    <property type="molecule type" value="Genomic_DNA"/>
</dbReference>
<evidence type="ECO:0000313" key="4">
    <source>
        <dbReference type="Proteomes" id="UP001324427"/>
    </source>
</evidence>
<accession>A0AAV9JKT8</accession>
<evidence type="ECO:0000256" key="1">
    <source>
        <dbReference type="SAM" id="SignalP"/>
    </source>
</evidence>
<organism evidence="3 4">
    <name type="scientific">Oleoguttula mirabilis</name>
    <dbReference type="NCBI Taxonomy" id="1507867"/>
    <lineage>
        <taxon>Eukaryota</taxon>
        <taxon>Fungi</taxon>
        <taxon>Dikarya</taxon>
        <taxon>Ascomycota</taxon>
        <taxon>Pezizomycotina</taxon>
        <taxon>Dothideomycetes</taxon>
        <taxon>Dothideomycetidae</taxon>
        <taxon>Mycosphaerellales</taxon>
        <taxon>Teratosphaeriaceae</taxon>
        <taxon>Oleoguttula</taxon>
    </lineage>
</organism>
<evidence type="ECO:0000259" key="2">
    <source>
        <dbReference type="Pfam" id="PF25484"/>
    </source>
</evidence>
<protein>
    <recommendedName>
        <fullName evidence="2">DUF7907 domain-containing protein</fullName>
    </recommendedName>
</protein>
<feature type="chain" id="PRO_5044024103" description="DUF7907 domain-containing protein" evidence="1">
    <location>
        <begin position="17"/>
        <end position="227"/>
    </location>
</feature>
<reference evidence="3 4" key="1">
    <citation type="submission" date="2021-11" db="EMBL/GenBank/DDBJ databases">
        <title>Black yeast isolated from Biological Soil Crust.</title>
        <authorList>
            <person name="Kurbessoian T."/>
        </authorList>
    </citation>
    <scope>NUCLEOTIDE SEQUENCE [LARGE SCALE GENOMIC DNA]</scope>
    <source>
        <strain evidence="3 4">CCFEE 5522</strain>
    </source>
</reference>
<feature type="domain" description="DUF7907" evidence="2">
    <location>
        <begin position="31"/>
        <end position="196"/>
    </location>
</feature>
<keyword evidence="1" id="KW-0732">Signal</keyword>
<dbReference type="InterPro" id="IPR057229">
    <property type="entry name" value="DUF7907"/>
</dbReference>
<proteinExistence type="predicted"/>
<gene>
    <name evidence="3" type="ORF">LTR36_002254</name>
</gene>
<dbReference type="AlphaFoldDB" id="A0AAV9JKT8"/>
<evidence type="ECO:0000313" key="3">
    <source>
        <dbReference type="EMBL" id="KAK4546117.1"/>
    </source>
</evidence>
<name>A0AAV9JKT8_9PEZI</name>
<feature type="signal peptide" evidence="1">
    <location>
        <begin position="1"/>
        <end position="16"/>
    </location>
</feature>
<sequence length="227" mass="23120">MATFLLISALAALAMTAPTTTAPSSPAHTTSPNFRLLANVTSCDLTPSIQNWALTSYHVGAGEAVAVLTSDHAGRAFYVAGSPTDVRYGNASIFSDGGTPPFPEGLVVSQANETDDQGRRSVRINAGDGTIGVALAAFPNPIPSLTYGNAAEAESFGGWYACNTTLPYGAAIALYYRSLQEATPGGCADVTLLPECAGNVSTVAANAQPGSCFPSVAAIDEHDASAT</sequence>
<dbReference type="Proteomes" id="UP001324427">
    <property type="component" value="Unassembled WGS sequence"/>
</dbReference>